<evidence type="ECO:0000313" key="5">
    <source>
        <dbReference type="EMBL" id="MQU35669.1"/>
    </source>
</evidence>
<dbReference type="EMBL" id="WIVX01000612">
    <property type="protein sequence ID" value="MQU35669.1"/>
    <property type="molecule type" value="Genomic_DNA"/>
</dbReference>
<evidence type="ECO:0000256" key="4">
    <source>
        <dbReference type="SAM" id="MobiDB-lite"/>
    </source>
</evidence>
<dbReference type="InterPro" id="IPR036942">
    <property type="entry name" value="Beta-barrel_TonB_sf"/>
</dbReference>
<keyword evidence="5" id="KW-0675">Receptor</keyword>
<evidence type="ECO:0000256" key="2">
    <source>
        <dbReference type="ARBA" id="ARBA00023136"/>
    </source>
</evidence>
<keyword evidence="3" id="KW-0998">Cell outer membrane</keyword>
<dbReference type="AlphaFoldDB" id="A0A7X1YEG8"/>
<organism evidence="5 6">
    <name type="scientific">Pseudomonas helleri</name>
    <dbReference type="NCBI Taxonomy" id="1608996"/>
    <lineage>
        <taxon>Bacteria</taxon>
        <taxon>Pseudomonadati</taxon>
        <taxon>Pseudomonadota</taxon>
        <taxon>Gammaproteobacteria</taxon>
        <taxon>Pseudomonadales</taxon>
        <taxon>Pseudomonadaceae</taxon>
        <taxon>Pseudomonas</taxon>
    </lineage>
</organism>
<protein>
    <submittedName>
        <fullName evidence="5">TonB-dependent siderophore receptor</fullName>
    </submittedName>
</protein>
<evidence type="ECO:0000313" key="6">
    <source>
        <dbReference type="Proteomes" id="UP000470186"/>
    </source>
</evidence>
<name>A0A7X1YEG8_9PSED</name>
<feature type="non-terminal residue" evidence="5">
    <location>
        <position position="82"/>
    </location>
</feature>
<keyword evidence="2" id="KW-0472">Membrane</keyword>
<dbReference type="Proteomes" id="UP000470186">
    <property type="component" value="Unassembled WGS sequence"/>
</dbReference>
<dbReference type="GO" id="GO:0009279">
    <property type="term" value="C:cell outer membrane"/>
    <property type="evidence" value="ECO:0007669"/>
    <property type="project" value="UniProtKB-SubCell"/>
</dbReference>
<feature type="compositionally biased region" description="Polar residues" evidence="4">
    <location>
        <begin position="1"/>
        <end position="14"/>
    </location>
</feature>
<dbReference type="Gene3D" id="2.40.170.20">
    <property type="entry name" value="TonB-dependent receptor, beta-barrel domain"/>
    <property type="match status" value="1"/>
</dbReference>
<comment type="subcellular location">
    <subcellularLocation>
        <location evidence="1">Cell outer membrane</location>
    </subcellularLocation>
</comment>
<keyword evidence="6" id="KW-1185">Reference proteome</keyword>
<accession>A0A7X1YEG8</accession>
<comment type="caution">
    <text evidence="5">The sequence shown here is derived from an EMBL/GenBank/DDBJ whole genome shotgun (WGS) entry which is preliminary data.</text>
</comment>
<evidence type="ECO:0000256" key="3">
    <source>
        <dbReference type="ARBA" id="ARBA00023237"/>
    </source>
</evidence>
<feature type="region of interest" description="Disordered" evidence="4">
    <location>
        <begin position="1"/>
        <end position="24"/>
    </location>
</feature>
<proteinExistence type="predicted"/>
<feature type="non-terminal residue" evidence="5">
    <location>
        <position position="1"/>
    </location>
</feature>
<evidence type="ECO:0000256" key="1">
    <source>
        <dbReference type="ARBA" id="ARBA00004442"/>
    </source>
</evidence>
<gene>
    <name evidence="5" type="ORF">GHO30_30795</name>
</gene>
<sequence>MTLKNTFRHGNTGQDYILTQPDDSQHNVNQYGTVWRRANTRVSTTETTTNQTDLFGNFQVMGFKNNYSTGVEFTREETRASS</sequence>
<reference evidence="5 6" key="1">
    <citation type="submission" date="2019-10" db="EMBL/GenBank/DDBJ databases">
        <title>Evaluation of single-gene subtyping targets for Pseudomonas.</title>
        <authorList>
            <person name="Reichler S.J."/>
            <person name="Orsi R.H."/>
            <person name="Wiedmann M."/>
            <person name="Martin N.H."/>
            <person name="Murphy S.I."/>
        </authorList>
    </citation>
    <scope>NUCLEOTIDE SEQUENCE [LARGE SCALE GENOMIC DNA]</scope>
    <source>
        <strain evidence="5 6">FSL R10-2107</strain>
    </source>
</reference>